<feature type="region of interest" description="Disordered" evidence="6">
    <location>
        <begin position="185"/>
        <end position="214"/>
    </location>
</feature>
<dbReference type="PROSITE" id="PS51005">
    <property type="entry name" value="NAC"/>
    <property type="match status" value="1"/>
</dbReference>
<dbReference type="EMBL" id="MTKT01004810">
    <property type="protein sequence ID" value="OWM69749.1"/>
    <property type="molecule type" value="Genomic_DNA"/>
</dbReference>
<reference evidence="8" key="2">
    <citation type="submission" date="2017-06" db="EMBL/GenBank/DDBJ databases">
        <title>The pomegranate genome and the genomics of punicalagin biosynthesis.</title>
        <authorList>
            <person name="Xu C."/>
        </authorList>
    </citation>
    <scope>NUCLEOTIDE SEQUENCE [LARGE SCALE GENOMIC DNA]</scope>
    <source>
        <tissue evidence="8">Fresh leaf</tissue>
    </source>
</reference>
<dbReference type="InterPro" id="IPR036093">
    <property type="entry name" value="NAC_dom_sf"/>
</dbReference>
<feature type="compositionally biased region" description="Polar residues" evidence="6">
    <location>
        <begin position="202"/>
        <end position="214"/>
    </location>
</feature>
<dbReference type="GO" id="GO:0005634">
    <property type="term" value="C:nucleus"/>
    <property type="evidence" value="ECO:0007669"/>
    <property type="project" value="UniProtKB-SubCell"/>
</dbReference>
<reference evidence="9" key="1">
    <citation type="journal article" date="2017" name="Plant J.">
        <title>The pomegranate (Punica granatum L.) genome and the genomics of punicalagin biosynthesis.</title>
        <authorList>
            <person name="Qin G."/>
            <person name="Xu C."/>
            <person name="Ming R."/>
            <person name="Tang H."/>
            <person name="Guyot R."/>
            <person name="Kramer E.M."/>
            <person name="Hu Y."/>
            <person name="Yi X."/>
            <person name="Qi Y."/>
            <person name="Xu X."/>
            <person name="Gao Z."/>
            <person name="Pan H."/>
            <person name="Jian J."/>
            <person name="Tian Y."/>
            <person name="Yue Z."/>
            <person name="Xu Y."/>
        </authorList>
    </citation>
    <scope>NUCLEOTIDE SEQUENCE [LARGE SCALE GENOMIC DNA]</scope>
    <source>
        <strain evidence="9">cv. Dabenzi</strain>
    </source>
</reference>
<dbReference type="Gene3D" id="2.170.150.80">
    <property type="entry name" value="NAC domain"/>
    <property type="match status" value="1"/>
</dbReference>
<dbReference type="InterPro" id="IPR003441">
    <property type="entry name" value="NAC-dom"/>
</dbReference>
<comment type="subcellular location">
    <subcellularLocation>
        <location evidence="1">Nucleus</location>
    </subcellularLocation>
</comment>
<dbReference type="Proteomes" id="UP000197138">
    <property type="component" value="Unassembled WGS sequence"/>
</dbReference>
<evidence type="ECO:0000313" key="10">
    <source>
        <dbReference type="Proteomes" id="UP000515151"/>
    </source>
</evidence>
<accession>A0A218WB73</accession>
<evidence type="ECO:0000313" key="8">
    <source>
        <dbReference type="EMBL" id="OWM69749.1"/>
    </source>
</evidence>
<evidence type="ECO:0000256" key="2">
    <source>
        <dbReference type="ARBA" id="ARBA00023015"/>
    </source>
</evidence>
<dbReference type="OrthoDB" id="1841925at2759"/>
<dbReference type="SUPFAM" id="SSF101941">
    <property type="entry name" value="NAC domain"/>
    <property type="match status" value="1"/>
</dbReference>
<evidence type="ECO:0000256" key="5">
    <source>
        <dbReference type="ARBA" id="ARBA00023242"/>
    </source>
</evidence>
<gene>
    <name evidence="11" type="primary">LOC116198048</name>
    <name evidence="8" type="ORF">CDL15_Pgr025598</name>
</gene>
<protein>
    <submittedName>
        <fullName evidence="11">Protein FEZ</fullName>
    </submittedName>
</protein>
<evidence type="ECO:0000313" key="9">
    <source>
        <dbReference type="Proteomes" id="UP000197138"/>
    </source>
</evidence>
<evidence type="ECO:0000256" key="1">
    <source>
        <dbReference type="ARBA" id="ARBA00004123"/>
    </source>
</evidence>
<evidence type="ECO:0000256" key="4">
    <source>
        <dbReference type="ARBA" id="ARBA00023163"/>
    </source>
</evidence>
<reference evidence="10" key="3">
    <citation type="journal article" date="2020" name="Plant Biotechnol. J.">
        <title>The pomegranate (Punica granatum L.) draft genome dissects genetic divergence between soft- and hard-seeded cultivars.</title>
        <authorList>
            <person name="Luo X."/>
            <person name="Li H."/>
            <person name="Wu Z."/>
            <person name="Yao W."/>
            <person name="Zhao P."/>
            <person name="Cao D."/>
            <person name="Yu H."/>
            <person name="Li K."/>
            <person name="Poudel K."/>
            <person name="Zhao D."/>
            <person name="Zhang F."/>
            <person name="Xia X."/>
            <person name="Chen L."/>
            <person name="Wang Q."/>
            <person name="Jing D."/>
            <person name="Cao S."/>
        </authorList>
    </citation>
    <scope>NUCLEOTIDE SEQUENCE [LARGE SCALE GENOMIC DNA]</scope>
</reference>
<dbReference type="GO" id="GO:0099402">
    <property type="term" value="P:plant organ development"/>
    <property type="evidence" value="ECO:0007669"/>
    <property type="project" value="UniProtKB-ARBA"/>
</dbReference>
<evidence type="ECO:0000259" key="7">
    <source>
        <dbReference type="PROSITE" id="PS51005"/>
    </source>
</evidence>
<dbReference type="GO" id="GO:0006355">
    <property type="term" value="P:regulation of DNA-templated transcription"/>
    <property type="evidence" value="ECO:0007669"/>
    <property type="project" value="InterPro"/>
</dbReference>
<dbReference type="PANTHER" id="PTHR31744:SF56">
    <property type="entry name" value="NAC DOMAIN-CONTAINING PROTEIN 94-RELATED"/>
    <property type="match status" value="1"/>
</dbReference>
<dbReference type="GeneID" id="116198048"/>
<dbReference type="FunFam" id="2.170.150.80:FF:000007">
    <property type="entry name" value="NAC domain-containing protein 35"/>
    <property type="match status" value="1"/>
</dbReference>
<dbReference type="RefSeq" id="XP_031384219.1">
    <property type="nucleotide sequence ID" value="XM_031528359.1"/>
</dbReference>
<feature type="region of interest" description="Disordered" evidence="6">
    <location>
        <begin position="337"/>
        <end position="361"/>
    </location>
</feature>
<feature type="domain" description="NAC" evidence="7">
    <location>
        <begin position="15"/>
        <end position="175"/>
    </location>
</feature>
<name>A0A218WB73_PUNGR</name>
<evidence type="ECO:0000256" key="6">
    <source>
        <dbReference type="SAM" id="MobiDB-lite"/>
    </source>
</evidence>
<evidence type="ECO:0000313" key="11">
    <source>
        <dbReference type="RefSeq" id="XP_031384219.1"/>
    </source>
</evidence>
<keyword evidence="10" id="KW-1185">Reference proteome</keyword>
<organism evidence="8 9">
    <name type="scientific">Punica granatum</name>
    <name type="common">Pomegranate</name>
    <dbReference type="NCBI Taxonomy" id="22663"/>
    <lineage>
        <taxon>Eukaryota</taxon>
        <taxon>Viridiplantae</taxon>
        <taxon>Streptophyta</taxon>
        <taxon>Embryophyta</taxon>
        <taxon>Tracheophyta</taxon>
        <taxon>Spermatophyta</taxon>
        <taxon>Magnoliopsida</taxon>
        <taxon>eudicotyledons</taxon>
        <taxon>Gunneridae</taxon>
        <taxon>Pentapetalae</taxon>
        <taxon>rosids</taxon>
        <taxon>malvids</taxon>
        <taxon>Myrtales</taxon>
        <taxon>Lythraceae</taxon>
        <taxon>Punica</taxon>
    </lineage>
</organism>
<reference evidence="11" key="4">
    <citation type="submission" date="2025-04" db="UniProtKB">
        <authorList>
            <consortium name="RefSeq"/>
        </authorList>
    </citation>
    <scope>IDENTIFICATION</scope>
    <source>
        <tissue evidence="11">Leaf</tissue>
    </source>
</reference>
<dbReference type="AlphaFoldDB" id="A0A218WB73"/>
<sequence length="399" mass="44059">MEEKCEGDNKVDDVMLPGFRFHPTDEELVAFYLRRKIQGRALPIELIKQVDIYKYDPWDLPKFATTGEKEWYFYCPRDRKYRNSARPNRVTGAGFWKATGTDRPIYSSEGTKCIGLKKSLVFYRGRAAKGIKTDWMMHEFRLPSIPADSNPPNKKFLDRTIPPNDSWAICRIFKKTNSMAQQRALSHHWGSQFPEPEGANPLGQSSHGTSQFSPENVSCMTDIGSVIQLATGSNNDLQHFNTFFSTADIQSYRLNIPNVCKSSGLPVSNGEVLNNFMFSPLGVTGPAKSSVETSMILGPSLIADGSKSSESTDFEGPQQFMGGFSIGLASDMQASMGTGGVGEETGTRKDTGGGHANGQWAIPPRSVTFPFSLPTNMLWDSPPCPSDMSTGFSTNKCYT</sequence>
<proteinExistence type="predicted"/>
<keyword evidence="3" id="KW-0238">DNA-binding</keyword>
<keyword evidence="2" id="KW-0805">Transcription regulation</keyword>
<dbReference type="Pfam" id="PF02365">
    <property type="entry name" value="NAM"/>
    <property type="match status" value="1"/>
</dbReference>
<dbReference type="Proteomes" id="UP000515151">
    <property type="component" value="Chromosome 2"/>
</dbReference>
<dbReference type="GO" id="GO:0003677">
    <property type="term" value="F:DNA binding"/>
    <property type="evidence" value="ECO:0007669"/>
    <property type="project" value="UniProtKB-KW"/>
</dbReference>
<keyword evidence="4" id="KW-0804">Transcription</keyword>
<dbReference type="PANTHER" id="PTHR31744">
    <property type="entry name" value="PROTEIN CUP-SHAPED COTYLEDON 2-RELATED"/>
    <property type="match status" value="1"/>
</dbReference>
<evidence type="ECO:0000256" key="3">
    <source>
        <dbReference type="ARBA" id="ARBA00023125"/>
    </source>
</evidence>
<keyword evidence="5" id="KW-0539">Nucleus</keyword>